<accession>A0ABM1XKC8</accession>
<name>A0ABM1XKC8_AEDAL</name>
<dbReference type="RefSeq" id="XP_019548957.3">
    <property type="nucleotide sequence ID" value="XM_019693412.3"/>
</dbReference>
<dbReference type="Proteomes" id="UP000069940">
    <property type="component" value="Unassembled WGS sequence"/>
</dbReference>
<keyword evidence="4" id="KW-1185">Reference proteome</keyword>
<sequence length="139" mass="15186">MSSASISCADLSSQNSFETREAQVFPVEKKIRIKMKAVAILMILAMVSVLDFAAAAPKFQRGRVERWAQDPEPTEGAPEAESEKPEEEAEEKEEETSEDESGGDEAEGEDHHGKHCPHDEESGQSESEPNAEGPAKSEK</sequence>
<evidence type="ECO:0000313" key="4">
    <source>
        <dbReference type="Proteomes" id="UP000069940"/>
    </source>
</evidence>
<evidence type="ECO:0000313" key="3">
    <source>
        <dbReference type="EnsemblMetazoa" id="AALFPA23_000457.P38047"/>
    </source>
</evidence>
<keyword evidence="2" id="KW-0812">Transmembrane</keyword>
<feature type="compositionally biased region" description="Acidic residues" evidence="1">
    <location>
        <begin position="78"/>
        <end position="108"/>
    </location>
</feature>
<reference evidence="3" key="2">
    <citation type="submission" date="2025-05" db="UniProtKB">
        <authorList>
            <consortium name="EnsemblMetazoa"/>
        </authorList>
    </citation>
    <scope>IDENTIFICATION</scope>
    <source>
        <strain evidence="3">Foshan</strain>
    </source>
</reference>
<evidence type="ECO:0000256" key="2">
    <source>
        <dbReference type="SAM" id="Phobius"/>
    </source>
</evidence>
<organism evidence="3 4">
    <name type="scientific">Aedes albopictus</name>
    <name type="common">Asian tiger mosquito</name>
    <name type="synonym">Stegomyia albopicta</name>
    <dbReference type="NCBI Taxonomy" id="7160"/>
    <lineage>
        <taxon>Eukaryota</taxon>
        <taxon>Metazoa</taxon>
        <taxon>Ecdysozoa</taxon>
        <taxon>Arthropoda</taxon>
        <taxon>Hexapoda</taxon>
        <taxon>Insecta</taxon>
        <taxon>Pterygota</taxon>
        <taxon>Neoptera</taxon>
        <taxon>Endopterygota</taxon>
        <taxon>Diptera</taxon>
        <taxon>Nematocera</taxon>
        <taxon>Culicoidea</taxon>
        <taxon>Culicidae</taxon>
        <taxon>Culicinae</taxon>
        <taxon>Aedini</taxon>
        <taxon>Aedes</taxon>
        <taxon>Stegomyia</taxon>
    </lineage>
</organism>
<feature type="region of interest" description="Disordered" evidence="1">
    <location>
        <begin position="64"/>
        <end position="139"/>
    </location>
</feature>
<evidence type="ECO:0008006" key="5">
    <source>
        <dbReference type="Google" id="ProtNLM"/>
    </source>
</evidence>
<proteinExistence type="predicted"/>
<keyword evidence="2" id="KW-0472">Membrane</keyword>
<dbReference type="GeneID" id="109419203"/>
<protein>
    <recommendedName>
        <fullName evidence="5">Secreted protein</fullName>
    </recommendedName>
</protein>
<evidence type="ECO:0000256" key="1">
    <source>
        <dbReference type="SAM" id="MobiDB-lite"/>
    </source>
</evidence>
<feature type="transmembrane region" description="Helical" evidence="2">
    <location>
        <begin position="37"/>
        <end position="56"/>
    </location>
</feature>
<reference evidence="4" key="1">
    <citation type="journal article" date="2015" name="Proc. Natl. Acad. Sci. U.S.A.">
        <title>Genome sequence of the Asian Tiger mosquito, Aedes albopictus, reveals insights into its biology, genetics, and evolution.</title>
        <authorList>
            <person name="Chen X.G."/>
            <person name="Jiang X."/>
            <person name="Gu J."/>
            <person name="Xu M."/>
            <person name="Wu Y."/>
            <person name="Deng Y."/>
            <person name="Zhang C."/>
            <person name="Bonizzoni M."/>
            <person name="Dermauw W."/>
            <person name="Vontas J."/>
            <person name="Armbruster P."/>
            <person name="Huang X."/>
            <person name="Yang Y."/>
            <person name="Zhang H."/>
            <person name="He W."/>
            <person name="Peng H."/>
            <person name="Liu Y."/>
            <person name="Wu K."/>
            <person name="Chen J."/>
            <person name="Lirakis M."/>
            <person name="Topalis P."/>
            <person name="Van Leeuwen T."/>
            <person name="Hall A.B."/>
            <person name="Jiang X."/>
            <person name="Thorpe C."/>
            <person name="Mueller R.L."/>
            <person name="Sun C."/>
            <person name="Waterhouse R.M."/>
            <person name="Yan G."/>
            <person name="Tu Z.J."/>
            <person name="Fang X."/>
            <person name="James A.A."/>
        </authorList>
    </citation>
    <scope>NUCLEOTIDE SEQUENCE [LARGE SCALE GENOMIC DNA]</scope>
    <source>
        <strain evidence="4">Foshan</strain>
    </source>
</reference>
<dbReference type="EnsemblMetazoa" id="AALFPA23_000457.R38047">
    <property type="protein sequence ID" value="AALFPA23_000457.P38047"/>
    <property type="gene ID" value="AALFPA23_000457"/>
</dbReference>
<keyword evidence="2" id="KW-1133">Transmembrane helix</keyword>
<feature type="compositionally biased region" description="Basic and acidic residues" evidence="1">
    <location>
        <begin position="109"/>
        <end position="121"/>
    </location>
</feature>